<feature type="compositionally biased region" description="Low complexity" evidence="1">
    <location>
        <begin position="11"/>
        <end position="25"/>
    </location>
</feature>
<evidence type="ECO:0000256" key="1">
    <source>
        <dbReference type="SAM" id="MobiDB-lite"/>
    </source>
</evidence>
<sequence length="694" mass="74669">MTVQNTSGSHLRTTTRTTPTASAAPAARGANAASAAAAAAVVGKARAALLAVAALVAFACVLVALAPMQADAKSYSMPKVDIQAQVETDGSLHVVEQRTFDFDGDFTAVWWAFDGLPSGASLQVNGVRMASVSDDGTVAGEWTTLEAVSFMPGWRDEGGPGTDAYSLDKPKDTVYVFFDVSDERMMVELDYTIVNGVRAFKDVGEVYWKYVSDQWAEASDDVTMTLALPVPQGTEVRAGDNVRAWGHGPADGSLTVNADGSVVYRVPHVASGQYAEARVVFPVEWLTNLSGDAAQSSRDVLRLDTVLDEERRWADEANRDRVLALAFVIGCAAVCVVLLAWALRAYFKYGKEYAPDFTDEYWRDVPDPGVHPAIIGRLWRWDRESQDDFTATLMHLSHIGAVRIDSGTYPEQGVFGAKEVTDYFITRLPAADDVEHPIDRAALELLFDRIAGGADSLWFGSIKKYGEDHPQEFVDTMASWQGRLSSATNREDFFEAKGKRYQGYLVGLAILVAIAGVGIAVMQENFIPALFMVPTAIALGVIGNYLPRRSVRGNNLVAKCKALRNWLRDFSSLDERPPTDVKVWGEFMVYAYLFGVADQAIKQLQTTMPQLFEYDGSLGSTYLPWWFWYTGGHTSAGAAMPSVSDMLQTSVTNTVATAQSALSAASGGFSSGGGFGGGFSGGGGGGFGGGGGAR</sequence>
<proteinExistence type="predicted"/>
<feature type="compositionally biased region" description="Polar residues" evidence="1">
    <location>
        <begin position="1"/>
        <end position="10"/>
    </location>
</feature>
<dbReference type="InterPro" id="IPR048389">
    <property type="entry name" value="YciQ-like_C"/>
</dbReference>
<dbReference type="AlphaFoldDB" id="A0A2K2U398"/>
<feature type="transmembrane region" description="Helical" evidence="2">
    <location>
        <begin position="527"/>
        <end position="546"/>
    </location>
</feature>
<reference evidence="5 6" key="1">
    <citation type="journal article" date="2018" name="Int. J. Syst. Evol. Microbiol.">
        <title>Rubneribacter badeniensis gen. nov., sp. nov. and Enteroscipio rubneri gen. nov., sp. nov., new members of the Eggerthellaceae isolated from human faeces.</title>
        <authorList>
            <person name="Danylec N."/>
            <person name="Gobl A."/>
            <person name="Stoll D.A."/>
            <person name="Hetzer B."/>
            <person name="Kulling S.E."/>
            <person name="Huch M."/>
        </authorList>
    </citation>
    <scope>NUCLEOTIDE SEQUENCE [LARGE SCALE GENOMIC DNA]</scope>
    <source>
        <strain evidence="5 6">ResAG-85</strain>
    </source>
</reference>
<dbReference type="EMBL" id="PPEL01000070">
    <property type="protein sequence ID" value="PNV64744.1"/>
    <property type="molecule type" value="Genomic_DNA"/>
</dbReference>
<dbReference type="Pfam" id="PF09972">
    <property type="entry name" value="DUF2207"/>
    <property type="match status" value="1"/>
</dbReference>
<evidence type="ECO:0000259" key="3">
    <source>
        <dbReference type="Pfam" id="PF09972"/>
    </source>
</evidence>
<keyword evidence="2" id="KW-0472">Membrane</keyword>
<feature type="transmembrane region" description="Helical" evidence="2">
    <location>
        <begin position="47"/>
        <end position="68"/>
    </location>
</feature>
<feature type="transmembrane region" description="Helical" evidence="2">
    <location>
        <begin position="322"/>
        <end position="343"/>
    </location>
</feature>
<dbReference type="Proteomes" id="UP000236488">
    <property type="component" value="Unassembled WGS sequence"/>
</dbReference>
<dbReference type="InterPro" id="IPR018702">
    <property type="entry name" value="DUF2207"/>
</dbReference>
<gene>
    <name evidence="5" type="ORF">C2L80_10270</name>
</gene>
<dbReference type="Pfam" id="PF20990">
    <property type="entry name" value="DUF2207_C"/>
    <property type="match status" value="1"/>
</dbReference>
<evidence type="ECO:0000313" key="6">
    <source>
        <dbReference type="Proteomes" id="UP000236488"/>
    </source>
</evidence>
<keyword evidence="2" id="KW-0812">Transmembrane</keyword>
<name>A0A2K2U398_9ACTN</name>
<evidence type="ECO:0000256" key="2">
    <source>
        <dbReference type="SAM" id="Phobius"/>
    </source>
</evidence>
<comment type="caution">
    <text evidence="5">The sequence shown here is derived from an EMBL/GenBank/DDBJ whole genome shotgun (WGS) entry which is preliminary data.</text>
</comment>
<keyword evidence="2" id="KW-1133">Transmembrane helix</keyword>
<evidence type="ECO:0000313" key="5">
    <source>
        <dbReference type="EMBL" id="PNV64744.1"/>
    </source>
</evidence>
<feature type="domain" description="Predicted membrane protein YciQ-like C-terminal" evidence="4">
    <location>
        <begin position="359"/>
        <end position="604"/>
    </location>
</feature>
<feature type="region of interest" description="Disordered" evidence="1">
    <location>
        <begin position="1"/>
        <end position="25"/>
    </location>
</feature>
<organism evidence="5 6">
    <name type="scientific">Rubneribacter badeniensis</name>
    <dbReference type="NCBI Taxonomy" id="2070688"/>
    <lineage>
        <taxon>Bacteria</taxon>
        <taxon>Bacillati</taxon>
        <taxon>Actinomycetota</taxon>
        <taxon>Coriobacteriia</taxon>
        <taxon>Eggerthellales</taxon>
        <taxon>Eggerthellaceae</taxon>
        <taxon>Rubneribacter</taxon>
    </lineage>
</organism>
<accession>A0A2K2U398</accession>
<feature type="transmembrane region" description="Helical" evidence="2">
    <location>
        <begin position="503"/>
        <end position="521"/>
    </location>
</feature>
<keyword evidence="6" id="KW-1185">Reference proteome</keyword>
<feature type="domain" description="DUF2207" evidence="3">
    <location>
        <begin position="77"/>
        <end position="281"/>
    </location>
</feature>
<protein>
    <submittedName>
        <fullName evidence="5">DUF2207 domain-containing protein</fullName>
    </submittedName>
</protein>
<evidence type="ECO:0000259" key="4">
    <source>
        <dbReference type="Pfam" id="PF20990"/>
    </source>
</evidence>